<organism evidence="2 3">
    <name type="scientific">Asbolus verrucosus</name>
    <name type="common">Desert ironclad beetle</name>
    <dbReference type="NCBI Taxonomy" id="1661398"/>
    <lineage>
        <taxon>Eukaryota</taxon>
        <taxon>Metazoa</taxon>
        <taxon>Ecdysozoa</taxon>
        <taxon>Arthropoda</taxon>
        <taxon>Hexapoda</taxon>
        <taxon>Insecta</taxon>
        <taxon>Pterygota</taxon>
        <taxon>Neoptera</taxon>
        <taxon>Endopterygota</taxon>
        <taxon>Coleoptera</taxon>
        <taxon>Polyphaga</taxon>
        <taxon>Cucujiformia</taxon>
        <taxon>Tenebrionidae</taxon>
        <taxon>Pimeliinae</taxon>
        <taxon>Asbolus</taxon>
    </lineage>
</organism>
<dbReference type="OrthoDB" id="25402at2759"/>
<evidence type="ECO:0000313" key="2">
    <source>
        <dbReference type="EMBL" id="RZC40344.1"/>
    </source>
</evidence>
<evidence type="ECO:0000256" key="1">
    <source>
        <dbReference type="SAM" id="MobiDB-lite"/>
    </source>
</evidence>
<dbReference type="EMBL" id="QDEB01026861">
    <property type="protein sequence ID" value="RZC40344.1"/>
    <property type="molecule type" value="Genomic_DNA"/>
</dbReference>
<proteinExistence type="predicted"/>
<dbReference type="Proteomes" id="UP000292052">
    <property type="component" value="Unassembled WGS sequence"/>
</dbReference>
<comment type="caution">
    <text evidence="2">The sequence shown here is derived from an EMBL/GenBank/DDBJ whole genome shotgun (WGS) entry which is preliminary data.</text>
</comment>
<protein>
    <recommendedName>
        <fullName evidence="4">HTH Tnp Tc3 2 domain containing protein</fullName>
    </recommendedName>
</protein>
<reference evidence="2 3" key="1">
    <citation type="submission" date="2017-03" db="EMBL/GenBank/DDBJ databases">
        <title>Genome of the blue death feigning beetle - Asbolus verrucosus.</title>
        <authorList>
            <person name="Rider S.D."/>
        </authorList>
    </citation>
    <scope>NUCLEOTIDE SEQUENCE [LARGE SCALE GENOMIC DNA]</scope>
    <source>
        <strain evidence="2">Butters</strain>
        <tissue evidence="2">Head and leg muscle</tissue>
    </source>
</reference>
<feature type="region of interest" description="Disordered" evidence="1">
    <location>
        <begin position="1"/>
        <end position="23"/>
    </location>
</feature>
<feature type="compositionally biased region" description="Basic and acidic residues" evidence="1">
    <location>
        <begin position="1"/>
        <end position="11"/>
    </location>
</feature>
<keyword evidence="3" id="KW-1185">Reference proteome</keyword>
<evidence type="ECO:0000313" key="3">
    <source>
        <dbReference type="Proteomes" id="UP000292052"/>
    </source>
</evidence>
<accession>A0A482W5G5</accession>
<sequence>MGRFHETDSFTRRMTPSRKRCTNERDNRFLSLSALHDRSATATEARNCLKEVRGLRVSERTIRRRLKEYRLNVRRPAKASKLIRNQRIASHQFGRDHDTGIKIHFTDESRFCFRSVDGRQRIW</sequence>
<dbReference type="STRING" id="1661398.A0A482W5G5"/>
<gene>
    <name evidence="2" type="ORF">BDFB_005182</name>
</gene>
<dbReference type="AlphaFoldDB" id="A0A482W5G5"/>
<evidence type="ECO:0008006" key="4">
    <source>
        <dbReference type="Google" id="ProtNLM"/>
    </source>
</evidence>
<name>A0A482W5G5_ASBVE</name>